<protein>
    <submittedName>
        <fullName evidence="6 7">Transporter</fullName>
    </submittedName>
</protein>
<feature type="transmembrane region" description="Helical" evidence="5">
    <location>
        <begin position="54"/>
        <end position="71"/>
    </location>
</feature>
<sequence>MYNQGLFRAWVPKLVQLLLIIIFISVIVPINGVYVGNVSYMVGGTGMPSEYYVWANYGSTIGMGAAMPIILRMKWRYKIRDKVTVIFILIAILSYLNGTTDRPLLIVANSVIIGYLKMIVMLEFIIPIMFMISPEGNRGKFYSVFYPFSIIISQIAGYILTIIAFDFNWQFVHIASAAVCLFLALLSWIFMHDKFFGFKMPLYYIDWLSILLFVSVFMFGSYVLAFGKQQYWIHSPKIINASTASFVSLLLLVVRQYTLKRPYISFKIFRKNNVIHGLLMLLMTGMYLATGAIQNIFTIGILGYDSVLNAKLNLLMIPGIVAAGVYMAFWFKQGRGLKMFIFLGFAAMLAYTVIMYLSMSLEFSFENWILPLLLKGFGMGALFIAVWYYTLDKLEMTQMMAATGLVLVWRTFFSVGIFSALFAWLQYQFQIEAVGNLAIYMDGSAFSYNQVMGNMKAIQFNAIIAANKRLLGYVCIAGVGVLLYILAYNFGEDRHKMYRGIKVTADRRRHKEKLKRTQMQEIEDAAGAVL</sequence>
<comment type="subcellular location">
    <subcellularLocation>
        <location evidence="1">Membrane</location>
        <topology evidence="1">Multi-pass membrane protein</topology>
    </subcellularLocation>
</comment>
<feature type="transmembrane region" description="Helical" evidence="5">
    <location>
        <begin position="144"/>
        <end position="165"/>
    </location>
</feature>
<evidence type="ECO:0000256" key="5">
    <source>
        <dbReference type="SAM" id="Phobius"/>
    </source>
</evidence>
<feature type="transmembrane region" description="Helical" evidence="5">
    <location>
        <begin position="83"/>
        <end position="100"/>
    </location>
</feature>
<dbReference type="Proteomes" id="UP000270036">
    <property type="component" value="Chromosome"/>
</dbReference>
<feature type="transmembrane region" description="Helical" evidence="5">
    <location>
        <begin position="369"/>
        <end position="389"/>
    </location>
</feature>
<dbReference type="GO" id="GO:0022857">
    <property type="term" value="F:transmembrane transporter activity"/>
    <property type="evidence" value="ECO:0007669"/>
    <property type="project" value="TreeGrafter"/>
</dbReference>
<dbReference type="PANTHER" id="PTHR23501">
    <property type="entry name" value="MAJOR FACILITATOR SUPERFAMILY"/>
    <property type="match status" value="1"/>
</dbReference>
<name>A0A448NNX5_9FLAO</name>
<feature type="transmembrane region" description="Helical" evidence="5">
    <location>
        <begin position="238"/>
        <end position="257"/>
    </location>
</feature>
<dbReference type="EMBL" id="LR134441">
    <property type="protein sequence ID" value="VEH97024.1"/>
    <property type="molecule type" value="Genomic_DNA"/>
</dbReference>
<dbReference type="GO" id="GO:0005886">
    <property type="term" value="C:plasma membrane"/>
    <property type="evidence" value="ECO:0007669"/>
    <property type="project" value="TreeGrafter"/>
</dbReference>
<dbReference type="PANTHER" id="PTHR23501:SF5">
    <property type="entry name" value="TRANSPORT PROTEIN"/>
    <property type="match status" value="1"/>
</dbReference>
<feature type="transmembrane region" description="Helical" evidence="5">
    <location>
        <begin position="203"/>
        <end position="226"/>
    </location>
</feature>
<feature type="transmembrane region" description="Helical" evidence="5">
    <location>
        <begin position="14"/>
        <end position="34"/>
    </location>
</feature>
<feature type="transmembrane region" description="Helical" evidence="5">
    <location>
        <begin position="470"/>
        <end position="490"/>
    </location>
</feature>
<evidence type="ECO:0000256" key="4">
    <source>
        <dbReference type="ARBA" id="ARBA00023136"/>
    </source>
</evidence>
<reference evidence="6 8" key="1">
    <citation type="submission" date="2014-07" db="EMBL/GenBank/DDBJ databases">
        <authorList>
            <person name="Pisani N.G."/>
            <person name="Newman J.D."/>
        </authorList>
    </citation>
    <scope>NUCLEOTIDE SEQUENCE [LARGE SCALE GENOMIC DNA]</scope>
    <source>
        <strain evidence="6 8">LMG 24720</strain>
    </source>
</reference>
<dbReference type="InterPro" id="IPR036259">
    <property type="entry name" value="MFS_trans_sf"/>
</dbReference>
<keyword evidence="2 5" id="KW-0812">Transmembrane</keyword>
<feature type="transmembrane region" description="Helical" evidence="5">
    <location>
        <begin position="171"/>
        <end position="191"/>
    </location>
</feature>
<proteinExistence type="predicted"/>
<dbReference type="KEGG" id="cant:NCTC13489_00682"/>
<feature type="transmembrane region" description="Helical" evidence="5">
    <location>
        <begin position="112"/>
        <end position="132"/>
    </location>
</feature>
<dbReference type="AlphaFoldDB" id="A0A448NNX5"/>
<evidence type="ECO:0000256" key="3">
    <source>
        <dbReference type="ARBA" id="ARBA00022989"/>
    </source>
</evidence>
<accession>A0A448NNX5</accession>
<organism evidence="7 9">
    <name type="scientific">Kaistella antarctica</name>
    <dbReference type="NCBI Taxonomy" id="266748"/>
    <lineage>
        <taxon>Bacteria</taxon>
        <taxon>Pseudomonadati</taxon>
        <taxon>Bacteroidota</taxon>
        <taxon>Flavobacteriia</taxon>
        <taxon>Flavobacteriales</taxon>
        <taxon>Weeksellaceae</taxon>
        <taxon>Chryseobacterium group</taxon>
        <taxon>Kaistella</taxon>
    </lineage>
</organism>
<keyword evidence="4 5" id="KW-0472">Membrane</keyword>
<feature type="transmembrane region" description="Helical" evidence="5">
    <location>
        <begin position="278"/>
        <end position="302"/>
    </location>
</feature>
<feature type="transmembrane region" description="Helical" evidence="5">
    <location>
        <begin position="314"/>
        <end position="332"/>
    </location>
</feature>
<feature type="transmembrane region" description="Helical" evidence="5">
    <location>
        <begin position="339"/>
        <end position="357"/>
    </location>
</feature>
<dbReference type="SUPFAM" id="SSF103473">
    <property type="entry name" value="MFS general substrate transporter"/>
    <property type="match status" value="1"/>
</dbReference>
<evidence type="ECO:0000313" key="9">
    <source>
        <dbReference type="Proteomes" id="UP000270036"/>
    </source>
</evidence>
<evidence type="ECO:0000313" key="6">
    <source>
        <dbReference type="EMBL" id="KEY19595.1"/>
    </source>
</evidence>
<dbReference type="Proteomes" id="UP000028349">
    <property type="component" value="Unassembled WGS sequence"/>
</dbReference>
<reference evidence="7 9" key="2">
    <citation type="submission" date="2018-12" db="EMBL/GenBank/DDBJ databases">
        <authorList>
            <consortium name="Pathogen Informatics"/>
        </authorList>
    </citation>
    <scope>NUCLEOTIDE SEQUENCE [LARGE SCALE GENOMIC DNA]</scope>
    <source>
        <strain evidence="7 9">NCTC13489</strain>
    </source>
</reference>
<evidence type="ECO:0000256" key="1">
    <source>
        <dbReference type="ARBA" id="ARBA00004141"/>
    </source>
</evidence>
<dbReference type="OrthoDB" id="1404010at2"/>
<dbReference type="STRING" id="266748.HY04_14490"/>
<dbReference type="EMBL" id="JPEP01000002">
    <property type="protein sequence ID" value="KEY19595.1"/>
    <property type="molecule type" value="Genomic_DNA"/>
</dbReference>
<keyword evidence="8" id="KW-1185">Reference proteome</keyword>
<evidence type="ECO:0000256" key="2">
    <source>
        <dbReference type="ARBA" id="ARBA00022692"/>
    </source>
</evidence>
<evidence type="ECO:0000313" key="8">
    <source>
        <dbReference type="Proteomes" id="UP000028349"/>
    </source>
</evidence>
<dbReference type="RefSeq" id="WP_034720852.1">
    <property type="nucleotide sequence ID" value="NZ_FOIX01000003.1"/>
</dbReference>
<keyword evidence="3 5" id="KW-1133">Transmembrane helix</keyword>
<gene>
    <name evidence="6" type="ORF">HY04_14490</name>
    <name evidence="7" type="ORF">NCTC13489_00682</name>
</gene>
<feature type="transmembrane region" description="Helical" evidence="5">
    <location>
        <begin position="401"/>
        <end position="425"/>
    </location>
</feature>
<evidence type="ECO:0000313" key="7">
    <source>
        <dbReference type="EMBL" id="VEH97024.1"/>
    </source>
</evidence>